<evidence type="ECO:0000256" key="5">
    <source>
        <dbReference type="PROSITE-ProRule" id="PRU00169"/>
    </source>
</evidence>
<dbReference type="SMART" id="SM00382">
    <property type="entry name" value="AAA"/>
    <property type="match status" value="1"/>
</dbReference>
<keyword evidence="2" id="KW-0067">ATP-binding</keyword>
<feature type="domain" description="Sigma-54 factor interaction" evidence="6">
    <location>
        <begin position="146"/>
        <end position="375"/>
    </location>
</feature>
<dbReference type="PROSITE" id="PS00675">
    <property type="entry name" value="SIGMA54_INTERACT_1"/>
    <property type="match status" value="1"/>
</dbReference>
<dbReference type="Pfam" id="PF00072">
    <property type="entry name" value="Response_reg"/>
    <property type="match status" value="1"/>
</dbReference>
<dbReference type="Gene3D" id="1.10.8.60">
    <property type="match status" value="1"/>
</dbReference>
<dbReference type="InterPro" id="IPR027417">
    <property type="entry name" value="P-loop_NTPase"/>
</dbReference>
<dbReference type="Proteomes" id="UP000034954">
    <property type="component" value="Unassembled WGS sequence"/>
</dbReference>
<feature type="modified residue" description="4-aspartylphosphate" evidence="5">
    <location>
        <position position="56"/>
    </location>
</feature>
<dbReference type="InterPro" id="IPR009057">
    <property type="entry name" value="Homeodomain-like_sf"/>
</dbReference>
<evidence type="ECO:0000259" key="6">
    <source>
        <dbReference type="PROSITE" id="PS50045"/>
    </source>
</evidence>
<dbReference type="SUPFAM" id="SSF52172">
    <property type="entry name" value="CheY-like"/>
    <property type="match status" value="1"/>
</dbReference>
<dbReference type="CDD" id="cd00009">
    <property type="entry name" value="AAA"/>
    <property type="match status" value="1"/>
</dbReference>
<dbReference type="InterPro" id="IPR002197">
    <property type="entry name" value="HTH_Fis"/>
</dbReference>
<dbReference type="InterPro" id="IPR025662">
    <property type="entry name" value="Sigma_54_int_dom_ATP-bd_1"/>
</dbReference>
<evidence type="ECO:0000256" key="4">
    <source>
        <dbReference type="ARBA" id="ARBA00023163"/>
    </source>
</evidence>
<dbReference type="PROSITE" id="PS50045">
    <property type="entry name" value="SIGMA54_INTERACT_4"/>
    <property type="match status" value="1"/>
</dbReference>
<dbReference type="PANTHER" id="PTHR32071">
    <property type="entry name" value="TRANSCRIPTIONAL REGULATORY PROTEIN"/>
    <property type="match status" value="1"/>
</dbReference>
<dbReference type="InterPro" id="IPR025944">
    <property type="entry name" value="Sigma_54_int_dom_CS"/>
</dbReference>
<dbReference type="GO" id="GO:0000160">
    <property type="term" value="P:phosphorelay signal transduction system"/>
    <property type="evidence" value="ECO:0007669"/>
    <property type="project" value="InterPro"/>
</dbReference>
<dbReference type="InterPro" id="IPR002078">
    <property type="entry name" value="Sigma_54_int"/>
</dbReference>
<keyword evidence="4" id="KW-0804">Transcription</keyword>
<dbReference type="PANTHER" id="PTHR32071:SF57">
    <property type="entry name" value="C4-DICARBOXYLATE TRANSPORT TRANSCRIPTIONAL REGULATORY PROTEIN DCTD"/>
    <property type="match status" value="1"/>
</dbReference>
<dbReference type="SUPFAM" id="SSF46689">
    <property type="entry name" value="Homeodomain-like"/>
    <property type="match status" value="1"/>
</dbReference>
<evidence type="ECO:0000256" key="2">
    <source>
        <dbReference type="ARBA" id="ARBA00022840"/>
    </source>
</evidence>
<evidence type="ECO:0000259" key="7">
    <source>
        <dbReference type="PROSITE" id="PS50110"/>
    </source>
</evidence>
<dbReference type="GO" id="GO:0005524">
    <property type="term" value="F:ATP binding"/>
    <property type="evidence" value="ECO:0007669"/>
    <property type="project" value="UniProtKB-KW"/>
</dbReference>
<dbReference type="EMBL" id="LAQJ01000239">
    <property type="protein sequence ID" value="KKO18718.1"/>
    <property type="molecule type" value="Genomic_DNA"/>
</dbReference>
<sequence length="453" mass="50322">MGINDTVILVVDDKKEHATATAEALQRIGHTCLIATSGKEGLKYIEAGNVDIVITDLIMYDIDGLQILKATKERLPEAEVVLITGYGTVETAVDAMQKGAATYLLKPININHLRAEIAKLVEKQMLVRNNKELHKQLDEKFGLNGIIGNSPKIQKILNIVNQISGTTATVLITGESGTGKELIAKTIHNNSPRKNKPMVILNSAAIPENLLESELFGHEKGAFTGALYQRKGKIECAHHSTLFLDEVGDMPLSTQVKLLRVIEDGVITRVGSNETIEVDVRLIAATNQDLEKLIKEGKFRNDLYFRLNVVSLKLPPLRERLEDTVLLIDAFLREYSQMHAKAVFQISSDARKILYKYPWPGNIRELKNCIESMVVVSTKETLGVEDIPDHIFQRSNEVLHSPGLVAGMTVEEAERELIKTTLTTVGGNREEAAKMLGIGERTLYRKLDRYGLK</sequence>
<dbReference type="PRINTS" id="PR01590">
    <property type="entry name" value="HTHFIS"/>
</dbReference>
<dbReference type="InterPro" id="IPR001789">
    <property type="entry name" value="Sig_transdc_resp-reg_receiver"/>
</dbReference>
<dbReference type="PROSITE" id="PS50110">
    <property type="entry name" value="RESPONSE_REGULATORY"/>
    <property type="match status" value="1"/>
</dbReference>
<dbReference type="FunFam" id="3.40.50.300:FF:000006">
    <property type="entry name" value="DNA-binding transcriptional regulator NtrC"/>
    <property type="match status" value="1"/>
</dbReference>
<keyword evidence="3" id="KW-0805">Transcription regulation</keyword>
<feature type="domain" description="Response regulatory" evidence="7">
    <location>
        <begin position="7"/>
        <end position="121"/>
    </location>
</feature>
<dbReference type="Gene3D" id="1.10.10.60">
    <property type="entry name" value="Homeodomain-like"/>
    <property type="match status" value="1"/>
</dbReference>
<keyword evidence="1" id="KW-0547">Nucleotide-binding</keyword>
<dbReference type="Gene3D" id="3.40.50.300">
    <property type="entry name" value="P-loop containing nucleotide triphosphate hydrolases"/>
    <property type="match status" value="1"/>
</dbReference>
<keyword evidence="9" id="KW-1185">Reference proteome</keyword>
<organism evidence="8 9">
    <name type="scientific">Candidatus Brocadia fulgida</name>
    <dbReference type="NCBI Taxonomy" id="380242"/>
    <lineage>
        <taxon>Bacteria</taxon>
        <taxon>Pseudomonadati</taxon>
        <taxon>Planctomycetota</taxon>
        <taxon>Candidatus Brocadiia</taxon>
        <taxon>Candidatus Brocadiales</taxon>
        <taxon>Candidatus Brocadiaceae</taxon>
        <taxon>Candidatus Brocadia</taxon>
    </lineage>
</organism>
<name>A0A0M2URM3_9BACT</name>
<dbReference type="SMART" id="SM00448">
    <property type="entry name" value="REC"/>
    <property type="match status" value="1"/>
</dbReference>
<dbReference type="GO" id="GO:0043565">
    <property type="term" value="F:sequence-specific DNA binding"/>
    <property type="evidence" value="ECO:0007669"/>
    <property type="project" value="InterPro"/>
</dbReference>
<keyword evidence="5" id="KW-0597">Phosphoprotein</keyword>
<dbReference type="InterPro" id="IPR011006">
    <property type="entry name" value="CheY-like_superfamily"/>
</dbReference>
<comment type="caution">
    <text evidence="8">The sequence shown here is derived from an EMBL/GenBank/DDBJ whole genome shotgun (WGS) entry which is preliminary data.</text>
</comment>
<gene>
    <name evidence="8" type="ORF">BROFUL_02599</name>
</gene>
<evidence type="ECO:0000256" key="3">
    <source>
        <dbReference type="ARBA" id="ARBA00023015"/>
    </source>
</evidence>
<dbReference type="Gene3D" id="3.40.50.2300">
    <property type="match status" value="1"/>
</dbReference>
<evidence type="ECO:0000256" key="1">
    <source>
        <dbReference type="ARBA" id="ARBA00022741"/>
    </source>
</evidence>
<dbReference type="Pfam" id="PF00158">
    <property type="entry name" value="Sigma54_activat"/>
    <property type="match status" value="1"/>
</dbReference>
<evidence type="ECO:0000313" key="9">
    <source>
        <dbReference type="Proteomes" id="UP000034954"/>
    </source>
</evidence>
<dbReference type="GO" id="GO:0006355">
    <property type="term" value="P:regulation of DNA-templated transcription"/>
    <property type="evidence" value="ECO:0007669"/>
    <property type="project" value="InterPro"/>
</dbReference>
<evidence type="ECO:0000313" key="8">
    <source>
        <dbReference type="EMBL" id="KKO18718.1"/>
    </source>
</evidence>
<dbReference type="AlphaFoldDB" id="A0A0M2URM3"/>
<proteinExistence type="predicted"/>
<accession>A0A0M2URM3</accession>
<dbReference type="Pfam" id="PF25601">
    <property type="entry name" value="AAA_lid_14"/>
    <property type="match status" value="1"/>
</dbReference>
<dbReference type="PROSITE" id="PS00688">
    <property type="entry name" value="SIGMA54_INTERACT_3"/>
    <property type="match status" value="1"/>
</dbReference>
<dbReference type="SUPFAM" id="SSF52540">
    <property type="entry name" value="P-loop containing nucleoside triphosphate hydrolases"/>
    <property type="match status" value="1"/>
</dbReference>
<dbReference type="Pfam" id="PF02954">
    <property type="entry name" value="HTH_8"/>
    <property type="match status" value="1"/>
</dbReference>
<reference evidence="8 9" key="1">
    <citation type="journal article" date="2013" name="BMC Microbiol.">
        <title>Identification of the type II cytochrome c maturation pathway in anammox bacteria by comparative genomics.</title>
        <authorList>
            <person name="Ferousi C."/>
            <person name="Speth D.R."/>
            <person name="Reimann J."/>
            <person name="Op den Camp H.J."/>
            <person name="Allen J.W."/>
            <person name="Keltjens J.T."/>
            <person name="Jetten M.S."/>
        </authorList>
    </citation>
    <scope>NUCLEOTIDE SEQUENCE [LARGE SCALE GENOMIC DNA]</scope>
    <source>
        <strain evidence="8">RU1</strain>
    </source>
</reference>
<dbReference type="InterPro" id="IPR058031">
    <property type="entry name" value="AAA_lid_NorR"/>
</dbReference>
<dbReference type="InterPro" id="IPR003593">
    <property type="entry name" value="AAA+_ATPase"/>
</dbReference>
<protein>
    <submittedName>
        <fullName evidence="8">Two-component response regulator</fullName>
    </submittedName>
</protein>